<evidence type="ECO:0000259" key="3">
    <source>
        <dbReference type="PROSITE" id="PS50977"/>
    </source>
</evidence>
<feature type="DNA-binding region" description="H-T-H motif" evidence="2">
    <location>
        <begin position="46"/>
        <end position="65"/>
    </location>
</feature>
<sequence length="206" mass="23525">MSDTAISQQNQLGQPGLRERKKRLLQEAIEQAALKLFLQRGYEQTSIQDIAEAVMISPRTFFRYFPSKEEVLLGPTRTVMRAGLEYLRTLPKVQSEDEAARMALRAAVLHIAQLYQQQRHSFLLRYQIARQVPSVAAFYLYALLEAETAFCDLLQERAGGTYEYGQLRLLVATHVAILRVALEQWLDGDVQDDLQTLLLNYLGALH</sequence>
<dbReference type="PROSITE" id="PS01081">
    <property type="entry name" value="HTH_TETR_1"/>
    <property type="match status" value="1"/>
</dbReference>
<evidence type="ECO:0000256" key="1">
    <source>
        <dbReference type="ARBA" id="ARBA00023125"/>
    </source>
</evidence>
<name>A0A5J4K3Y0_9CHLR</name>
<dbReference type="InterPro" id="IPR009057">
    <property type="entry name" value="Homeodomain-like_sf"/>
</dbReference>
<accession>A0A5J4K3Y0</accession>
<comment type="caution">
    <text evidence="4">The sequence shown here is derived from an EMBL/GenBank/DDBJ whole genome shotgun (WGS) entry which is preliminary data.</text>
</comment>
<dbReference type="PANTHER" id="PTHR43479">
    <property type="entry name" value="ACREF/ENVCD OPERON REPRESSOR-RELATED"/>
    <property type="match status" value="1"/>
</dbReference>
<dbReference type="EMBL" id="BKZV01000001">
    <property type="protein sequence ID" value="GER82275.1"/>
    <property type="molecule type" value="Genomic_DNA"/>
</dbReference>
<dbReference type="PRINTS" id="PR00455">
    <property type="entry name" value="HTHTETR"/>
</dbReference>
<evidence type="ECO:0000256" key="2">
    <source>
        <dbReference type="PROSITE-ProRule" id="PRU00335"/>
    </source>
</evidence>
<keyword evidence="5" id="KW-1185">Reference proteome</keyword>
<dbReference type="InterPro" id="IPR041347">
    <property type="entry name" value="MftR_C"/>
</dbReference>
<organism evidence="4 5">
    <name type="scientific">Thermogemmatispora aurantia</name>
    <dbReference type="NCBI Taxonomy" id="2045279"/>
    <lineage>
        <taxon>Bacteria</taxon>
        <taxon>Bacillati</taxon>
        <taxon>Chloroflexota</taxon>
        <taxon>Ktedonobacteria</taxon>
        <taxon>Thermogemmatisporales</taxon>
        <taxon>Thermogemmatisporaceae</taxon>
        <taxon>Thermogemmatispora</taxon>
    </lineage>
</organism>
<dbReference type="InterPro" id="IPR050624">
    <property type="entry name" value="HTH-type_Tx_Regulator"/>
</dbReference>
<dbReference type="InterPro" id="IPR023772">
    <property type="entry name" value="DNA-bd_HTH_TetR-type_CS"/>
</dbReference>
<dbReference type="SUPFAM" id="SSF46689">
    <property type="entry name" value="Homeodomain-like"/>
    <property type="match status" value="1"/>
</dbReference>
<feature type="domain" description="HTH tetR-type" evidence="3">
    <location>
        <begin position="23"/>
        <end position="83"/>
    </location>
</feature>
<dbReference type="PANTHER" id="PTHR43479:SF11">
    <property type="entry name" value="ACREF_ENVCD OPERON REPRESSOR-RELATED"/>
    <property type="match status" value="1"/>
</dbReference>
<dbReference type="GO" id="GO:0003677">
    <property type="term" value="F:DNA binding"/>
    <property type="evidence" value="ECO:0007669"/>
    <property type="project" value="UniProtKB-UniRule"/>
</dbReference>
<gene>
    <name evidence="4" type="ORF">KTAU_09130</name>
</gene>
<reference evidence="4 5" key="1">
    <citation type="journal article" date="2019" name="Int. J. Syst. Evol. Microbiol.">
        <title>Thermogemmatispora aurantia sp. nov. and Thermogemmatispora argillosa sp. nov., within the class Ktedonobacteria, and emended description of the genus Thermogemmatispora.</title>
        <authorList>
            <person name="Zheng Y."/>
            <person name="Wang C.M."/>
            <person name="Sakai Y."/>
            <person name="Abe K."/>
            <person name="Yokota A."/>
            <person name="Yabe S."/>
        </authorList>
    </citation>
    <scope>NUCLEOTIDE SEQUENCE [LARGE SCALE GENOMIC DNA]</scope>
    <source>
        <strain evidence="4 5">A1-2</strain>
    </source>
</reference>
<dbReference type="AlphaFoldDB" id="A0A5J4K3Y0"/>
<dbReference type="PROSITE" id="PS50977">
    <property type="entry name" value="HTH_TETR_2"/>
    <property type="match status" value="1"/>
</dbReference>
<protein>
    <recommendedName>
        <fullName evidence="3">HTH tetR-type domain-containing protein</fullName>
    </recommendedName>
</protein>
<dbReference type="RefSeq" id="WP_151727176.1">
    <property type="nucleotide sequence ID" value="NZ_BKZV01000001.1"/>
</dbReference>
<dbReference type="Pfam" id="PF00440">
    <property type="entry name" value="TetR_N"/>
    <property type="match status" value="1"/>
</dbReference>
<dbReference type="Proteomes" id="UP000334820">
    <property type="component" value="Unassembled WGS sequence"/>
</dbReference>
<dbReference type="InterPro" id="IPR001647">
    <property type="entry name" value="HTH_TetR"/>
</dbReference>
<evidence type="ECO:0000313" key="5">
    <source>
        <dbReference type="Proteomes" id="UP000334820"/>
    </source>
</evidence>
<dbReference type="Gene3D" id="1.10.357.10">
    <property type="entry name" value="Tetracycline Repressor, domain 2"/>
    <property type="match status" value="1"/>
</dbReference>
<keyword evidence="1 2" id="KW-0238">DNA-binding</keyword>
<dbReference type="Pfam" id="PF17754">
    <property type="entry name" value="TetR_C_14"/>
    <property type="match status" value="1"/>
</dbReference>
<proteinExistence type="predicted"/>
<evidence type="ECO:0000313" key="4">
    <source>
        <dbReference type="EMBL" id="GER82275.1"/>
    </source>
</evidence>